<evidence type="ECO:0000313" key="1">
    <source>
        <dbReference type="EMBL" id="RAW49293.1"/>
    </source>
</evidence>
<comment type="caution">
    <text evidence="1">The sequence shown here is derived from an EMBL/GenBank/DDBJ whole genome shotgun (WGS) entry which is preliminary data.</text>
</comment>
<sequence length="97" mass="11142">MNYPVEYTVIAENEKIHIEGGADYWGLFNYLIGDYLRDAVLSETRSAVWSSAKKGSTEPLQNWFKNFKSMGIMGMIGYIYGIYHLGEKIDTYLSKKN</sequence>
<protein>
    <submittedName>
        <fullName evidence="1">Uncharacterized protein</fullName>
    </submittedName>
</protein>
<name>A0AAX1QGN6_9FIRM</name>
<evidence type="ECO:0000313" key="2">
    <source>
        <dbReference type="Proteomes" id="UP000250997"/>
    </source>
</evidence>
<gene>
    <name evidence="1" type="ORF">C4N27_08985</name>
</gene>
<dbReference type="Proteomes" id="UP000250997">
    <property type="component" value="Unassembled WGS sequence"/>
</dbReference>
<accession>A0AAX1QGN6</accession>
<reference evidence="1 2" key="1">
    <citation type="submission" date="2018-02" db="EMBL/GenBank/DDBJ databases">
        <title>Complete genome sequencing of Faecalibacterium prausnitzii strains isolated from the human gut.</title>
        <authorList>
            <person name="Fitzgerald B.C."/>
            <person name="Shkoporov A.N."/>
            <person name="Ross P.R."/>
            <person name="Hill C."/>
        </authorList>
    </citation>
    <scope>NUCLEOTIDE SEQUENCE [LARGE SCALE GENOMIC DNA]</scope>
    <source>
        <strain evidence="1 2">APC942/18-1</strain>
    </source>
</reference>
<dbReference type="RefSeq" id="WP_158395424.1">
    <property type="nucleotide sequence ID" value="NZ_CP026548.1"/>
</dbReference>
<proteinExistence type="predicted"/>
<dbReference type="AlphaFoldDB" id="A0AAX1QGN6"/>
<dbReference type="EMBL" id="PRLA01000006">
    <property type="protein sequence ID" value="RAW49293.1"/>
    <property type="molecule type" value="Genomic_DNA"/>
</dbReference>
<organism evidence="1 2">
    <name type="scientific">Faecalibacterium prausnitzii</name>
    <dbReference type="NCBI Taxonomy" id="853"/>
    <lineage>
        <taxon>Bacteria</taxon>
        <taxon>Bacillati</taxon>
        <taxon>Bacillota</taxon>
        <taxon>Clostridia</taxon>
        <taxon>Eubacteriales</taxon>
        <taxon>Oscillospiraceae</taxon>
        <taxon>Faecalibacterium</taxon>
    </lineage>
</organism>